<dbReference type="AlphaFoldDB" id="A0A6J4R102"/>
<feature type="non-terminal residue" evidence="2">
    <location>
        <position position="114"/>
    </location>
</feature>
<evidence type="ECO:0000256" key="1">
    <source>
        <dbReference type="SAM" id="MobiDB-lite"/>
    </source>
</evidence>
<gene>
    <name evidence="2" type="ORF">AVDCRST_MAG14-1748</name>
</gene>
<reference evidence="2" key="1">
    <citation type="submission" date="2020-02" db="EMBL/GenBank/DDBJ databases">
        <authorList>
            <person name="Meier V. D."/>
        </authorList>
    </citation>
    <scope>NUCLEOTIDE SEQUENCE</scope>
    <source>
        <strain evidence="2">AVDCRST_MAG14</strain>
    </source>
</reference>
<protein>
    <submittedName>
        <fullName evidence="2">Uncharacterized protein</fullName>
    </submittedName>
</protein>
<feature type="non-terminal residue" evidence="2">
    <location>
        <position position="1"/>
    </location>
</feature>
<accession>A0A6J4R102</accession>
<sequence length="114" mass="12030">ERERLRILSDSAWGDGLGGGTRRGGGASLSGYRGTGAGACARHTQAAHLVARGDRGCLGRRGEAPLRGRPRGGEGDGSRRVGVRFQGQHRPRFRSGGLSPARTRDGRQEARDAV</sequence>
<feature type="region of interest" description="Disordered" evidence="1">
    <location>
        <begin position="1"/>
        <end position="37"/>
    </location>
</feature>
<evidence type="ECO:0000313" key="2">
    <source>
        <dbReference type="EMBL" id="CAA9456787.1"/>
    </source>
</evidence>
<dbReference type="EMBL" id="CADCVG010000073">
    <property type="protein sequence ID" value="CAA9456787.1"/>
    <property type="molecule type" value="Genomic_DNA"/>
</dbReference>
<organism evidence="2">
    <name type="scientific">uncultured Rubrobacteraceae bacterium</name>
    <dbReference type="NCBI Taxonomy" id="349277"/>
    <lineage>
        <taxon>Bacteria</taxon>
        <taxon>Bacillati</taxon>
        <taxon>Actinomycetota</taxon>
        <taxon>Rubrobacteria</taxon>
        <taxon>Rubrobacterales</taxon>
        <taxon>Rubrobacteraceae</taxon>
        <taxon>environmental samples</taxon>
    </lineage>
</organism>
<feature type="compositionally biased region" description="Gly residues" evidence="1">
    <location>
        <begin position="15"/>
        <end position="37"/>
    </location>
</feature>
<proteinExistence type="predicted"/>
<feature type="compositionally biased region" description="Basic and acidic residues" evidence="1">
    <location>
        <begin position="56"/>
        <end position="79"/>
    </location>
</feature>
<feature type="compositionally biased region" description="Basic and acidic residues" evidence="1">
    <location>
        <begin position="102"/>
        <end position="114"/>
    </location>
</feature>
<feature type="region of interest" description="Disordered" evidence="1">
    <location>
        <begin position="56"/>
        <end position="114"/>
    </location>
</feature>
<name>A0A6J4R102_9ACTN</name>